<dbReference type="NCBIfam" id="TIGR01216">
    <property type="entry name" value="ATP_synt_epsi"/>
    <property type="match status" value="1"/>
</dbReference>
<dbReference type="NCBIfam" id="NF009978">
    <property type="entry name" value="PRK13443.1"/>
    <property type="match status" value="1"/>
</dbReference>
<evidence type="ECO:0000313" key="13">
    <source>
        <dbReference type="EMBL" id="BDW86127.1"/>
    </source>
</evidence>
<comment type="similarity">
    <text evidence="3 10 11">Belongs to the ATPase epsilon chain family.</text>
</comment>
<keyword evidence="9 10" id="KW-0066">ATP synthesis</keyword>
<dbReference type="GO" id="GO:0005886">
    <property type="term" value="C:plasma membrane"/>
    <property type="evidence" value="ECO:0007669"/>
    <property type="project" value="UniProtKB-SubCell"/>
</dbReference>
<dbReference type="EMBL" id="AP027266">
    <property type="protein sequence ID" value="BDW86127.1"/>
    <property type="molecule type" value="Genomic_DNA"/>
</dbReference>
<keyword evidence="7 10" id="KW-0472">Membrane</keyword>
<keyword evidence="6 10" id="KW-0406">Ion transport</keyword>
<dbReference type="KEGG" id="rmai:MACH21_23040"/>
<dbReference type="InterPro" id="IPR001469">
    <property type="entry name" value="ATP_synth_F1_dsu/esu"/>
</dbReference>
<evidence type="ECO:0000256" key="6">
    <source>
        <dbReference type="ARBA" id="ARBA00023065"/>
    </source>
</evidence>
<dbReference type="InterPro" id="IPR036771">
    <property type="entry name" value="ATPsynth_dsu/esu_N"/>
</dbReference>
<dbReference type="SUPFAM" id="SSF51344">
    <property type="entry name" value="Epsilon subunit of F1F0-ATP synthase N-terminal domain"/>
    <property type="match status" value="1"/>
</dbReference>
<dbReference type="CDD" id="cd12152">
    <property type="entry name" value="F1-ATPase_delta"/>
    <property type="match status" value="1"/>
</dbReference>
<dbReference type="HAMAP" id="MF_00530">
    <property type="entry name" value="ATP_synth_epsil_bac"/>
    <property type="match status" value="1"/>
</dbReference>
<proteinExistence type="inferred from homology"/>
<evidence type="ECO:0000256" key="11">
    <source>
        <dbReference type="RuleBase" id="RU003656"/>
    </source>
</evidence>
<dbReference type="GO" id="GO:0005524">
    <property type="term" value="F:ATP binding"/>
    <property type="evidence" value="ECO:0007669"/>
    <property type="project" value="UniProtKB-UniRule"/>
</dbReference>
<evidence type="ECO:0000259" key="12">
    <source>
        <dbReference type="Pfam" id="PF02823"/>
    </source>
</evidence>
<keyword evidence="8 10" id="KW-0139">CF(1)</keyword>
<dbReference type="PANTHER" id="PTHR13822:SF10">
    <property type="entry name" value="ATP SYNTHASE EPSILON CHAIN, CHLOROPLASTIC"/>
    <property type="match status" value="1"/>
</dbReference>
<accession>A0AA48KIS3</accession>
<evidence type="ECO:0000256" key="3">
    <source>
        <dbReference type="ARBA" id="ARBA00005712"/>
    </source>
</evidence>
<evidence type="ECO:0000256" key="5">
    <source>
        <dbReference type="ARBA" id="ARBA00022781"/>
    </source>
</evidence>
<evidence type="ECO:0000256" key="10">
    <source>
        <dbReference type="HAMAP-Rule" id="MF_00530"/>
    </source>
</evidence>
<dbReference type="Gene3D" id="2.60.15.10">
    <property type="entry name" value="F0F1 ATP synthase delta/epsilon subunit, N-terminal"/>
    <property type="match status" value="1"/>
</dbReference>
<keyword evidence="14" id="KW-1185">Reference proteome</keyword>
<comment type="function">
    <text evidence="1 10">Produces ATP from ADP in the presence of a proton gradient across the membrane.</text>
</comment>
<keyword evidence="10" id="KW-1003">Cell membrane</keyword>
<dbReference type="AlphaFoldDB" id="A0AA48KIS3"/>
<name>A0AA48KIS3_9RHOB</name>
<evidence type="ECO:0000256" key="1">
    <source>
        <dbReference type="ARBA" id="ARBA00003543"/>
    </source>
</evidence>
<comment type="subcellular location">
    <subcellularLocation>
        <location evidence="10">Cell membrane</location>
        <topology evidence="10">Peripheral membrane protein</topology>
    </subcellularLocation>
    <subcellularLocation>
        <location evidence="2">Endomembrane system</location>
        <topology evidence="2">Peripheral membrane protein</topology>
    </subcellularLocation>
</comment>
<evidence type="ECO:0000313" key="14">
    <source>
        <dbReference type="Proteomes" id="UP001337723"/>
    </source>
</evidence>
<dbReference type="GO" id="GO:0046933">
    <property type="term" value="F:proton-transporting ATP synthase activity, rotational mechanism"/>
    <property type="evidence" value="ECO:0007669"/>
    <property type="project" value="UniProtKB-UniRule"/>
</dbReference>
<dbReference type="RefSeq" id="WP_338272026.1">
    <property type="nucleotide sequence ID" value="NZ_AP027266.1"/>
</dbReference>
<evidence type="ECO:0000256" key="8">
    <source>
        <dbReference type="ARBA" id="ARBA00023196"/>
    </source>
</evidence>
<protein>
    <recommendedName>
        <fullName evidence="10">ATP synthase epsilon chain</fullName>
    </recommendedName>
    <alternativeName>
        <fullName evidence="10">ATP synthase F1 sector epsilon subunit</fullName>
    </alternativeName>
    <alternativeName>
        <fullName evidence="10">F-ATPase epsilon subunit</fullName>
    </alternativeName>
</protein>
<dbReference type="InterPro" id="IPR020546">
    <property type="entry name" value="ATP_synth_F1_dsu/esu_N"/>
</dbReference>
<dbReference type="GO" id="GO:0045259">
    <property type="term" value="C:proton-transporting ATP synthase complex"/>
    <property type="evidence" value="ECO:0007669"/>
    <property type="project" value="UniProtKB-KW"/>
</dbReference>
<organism evidence="13 14">
    <name type="scientific">Roseicyclus marinus</name>
    <dbReference type="NCBI Taxonomy" id="2161673"/>
    <lineage>
        <taxon>Bacteria</taxon>
        <taxon>Pseudomonadati</taxon>
        <taxon>Pseudomonadota</taxon>
        <taxon>Alphaproteobacteria</taxon>
        <taxon>Rhodobacterales</taxon>
        <taxon>Roseobacteraceae</taxon>
        <taxon>Roseicyclus</taxon>
    </lineage>
</organism>
<dbReference type="GO" id="GO:0012505">
    <property type="term" value="C:endomembrane system"/>
    <property type="evidence" value="ECO:0007669"/>
    <property type="project" value="UniProtKB-SubCell"/>
</dbReference>
<evidence type="ECO:0000256" key="7">
    <source>
        <dbReference type="ARBA" id="ARBA00023136"/>
    </source>
</evidence>
<dbReference type="Proteomes" id="UP001337723">
    <property type="component" value="Chromosome"/>
</dbReference>
<keyword evidence="4 10" id="KW-0813">Transport</keyword>
<comment type="subunit">
    <text evidence="10 11">F-type ATPases have 2 components, CF(1) - the catalytic core - and CF(0) - the membrane proton channel. CF(1) has five subunits: alpha(3), beta(3), gamma(1), delta(1), epsilon(1). CF(0) has three main subunits: a, b and c.</text>
</comment>
<evidence type="ECO:0000256" key="9">
    <source>
        <dbReference type="ARBA" id="ARBA00023310"/>
    </source>
</evidence>
<feature type="domain" description="ATP synthase F1 complex delta/epsilon subunit N-terminal" evidence="12">
    <location>
        <begin position="5"/>
        <end position="85"/>
    </location>
</feature>
<reference evidence="13 14" key="1">
    <citation type="submission" date="2023-01" db="EMBL/GenBank/DDBJ databases">
        <title>Complete genome sequence of Roseicyclus marinus strain Dej080120_10.</title>
        <authorList>
            <person name="Ueki S."/>
            <person name="Maruyama F."/>
        </authorList>
    </citation>
    <scope>NUCLEOTIDE SEQUENCE [LARGE SCALE GENOMIC DNA]</scope>
    <source>
        <strain evidence="13 14">Dej080120_10</strain>
    </source>
</reference>
<evidence type="ECO:0000256" key="4">
    <source>
        <dbReference type="ARBA" id="ARBA00022448"/>
    </source>
</evidence>
<dbReference type="PANTHER" id="PTHR13822">
    <property type="entry name" value="ATP SYNTHASE DELTA/EPSILON CHAIN"/>
    <property type="match status" value="1"/>
</dbReference>
<keyword evidence="5 10" id="KW-0375">Hydrogen ion transport</keyword>
<dbReference type="Pfam" id="PF02823">
    <property type="entry name" value="ATP-synt_DE_N"/>
    <property type="match status" value="1"/>
</dbReference>
<evidence type="ECO:0000256" key="2">
    <source>
        <dbReference type="ARBA" id="ARBA00004184"/>
    </source>
</evidence>
<gene>
    <name evidence="10 13" type="primary">atpC</name>
    <name evidence="13" type="ORF">MACH21_23040</name>
</gene>
<sequence>MAAKLQFDLVSPERRLASVAVEGVQIPGTDGDMTAMADHAPMITTLRPGVLRLDGAEGGAETAYFVTGGFADVAGPTVTVLAEQALPVSEVTAEVIDGFIAEARAAHEKALAAGPDGPADAAAKLVSDMEAARGLILG</sequence>